<feature type="transmembrane region" description="Helical" evidence="1">
    <location>
        <begin position="27"/>
        <end position="46"/>
    </location>
</feature>
<proteinExistence type="predicted"/>
<dbReference type="PATRIC" id="fig|1423768.4.peg.1329"/>
<organism evidence="2 3">
    <name type="scientific">Apilactobacillus kunkeei DSM 12361 = ATCC 700308</name>
    <dbReference type="NCBI Taxonomy" id="1423768"/>
    <lineage>
        <taxon>Bacteria</taxon>
        <taxon>Bacillati</taxon>
        <taxon>Bacillota</taxon>
        <taxon>Bacilli</taxon>
        <taxon>Lactobacillales</taxon>
        <taxon>Lactobacillaceae</taxon>
        <taxon>Apilactobacillus</taxon>
    </lineage>
</organism>
<keyword evidence="1" id="KW-0472">Membrane</keyword>
<reference evidence="2 3" key="1">
    <citation type="journal article" date="2015" name="Genome Announc.">
        <title>Expanding the biotechnology potential of lactobacilli through comparative genomics of 213 strains and associated genera.</title>
        <authorList>
            <person name="Sun Z."/>
            <person name="Harris H.M."/>
            <person name="McCann A."/>
            <person name="Guo C."/>
            <person name="Argimon S."/>
            <person name="Zhang W."/>
            <person name="Yang X."/>
            <person name="Jeffery I.B."/>
            <person name="Cooney J.C."/>
            <person name="Kagawa T.F."/>
            <person name="Liu W."/>
            <person name="Song Y."/>
            <person name="Salvetti E."/>
            <person name="Wrobel A."/>
            <person name="Rasinkangas P."/>
            <person name="Parkhill J."/>
            <person name="Rea M.C."/>
            <person name="O'Sullivan O."/>
            <person name="Ritari J."/>
            <person name="Douillard F.P."/>
            <person name="Paul Ross R."/>
            <person name="Yang R."/>
            <person name="Briner A.E."/>
            <person name="Felis G.E."/>
            <person name="de Vos W.M."/>
            <person name="Barrangou R."/>
            <person name="Klaenhammer T.R."/>
            <person name="Caufield P.W."/>
            <person name="Cui Y."/>
            <person name="Zhang H."/>
            <person name="O'Toole P.W."/>
        </authorList>
    </citation>
    <scope>NUCLEOTIDE SEQUENCE [LARGE SCALE GENOMIC DNA]</scope>
    <source>
        <strain evidence="2 3">DSM 12361</strain>
    </source>
</reference>
<protein>
    <submittedName>
        <fullName evidence="2">Uncharacterized protein</fullName>
    </submittedName>
</protein>
<dbReference type="EMBL" id="AZCK01000009">
    <property type="protein sequence ID" value="KRK23324.1"/>
    <property type="molecule type" value="Genomic_DNA"/>
</dbReference>
<dbReference type="Proteomes" id="UP000051794">
    <property type="component" value="Unassembled WGS sequence"/>
</dbReference>
<gene>
    <name evidence="2" type="ORF">FD43_GL001313</name>
</gene>
<keyword evidence="1" id="KW-1133">Transmembrane helix</keyword>
<accession>A0A0R1FN78</accession>
<feature type="transmembrane region" description="Helical" evidence="1">
    <location>
        <begin position="52"/>
        <end position="70"/>
    </location>
</feature>
<sequence length="77" mass="9494">MVIKRYGLDDYEYDNEEERKKCLRSHFINRSFTLLITLVIIIYIDLALSDNINFEFIVFYVLAYIISYYLDYRRTFK</sequence>
<comment type="caution">
    <text evidence="2">The sequence shown here is derived from an EMBL/GenBank/DDBJ whole genome shotgun (WGS) entry which is preliminary data.</text>
</comment>
<dbReference type="AlphaFoldDB" id="A0A0R1FN78"/>
<name>A0A0R1FN78_9LACO</name>
<evidence type="ECO:0000313" key="3">
    <source>
        <dbReference type="Proteomes" id="UP000051794"/>
    </source>
</evidence>
<evidence type="ECO:0000313" key="2">
    <source>
        <dbReference type="EMBL" id="KRK23324.1"/>
    </source>
</evidence>
<evidence type="ECO:0000256" key="1">
    <source>
        <dbReference type="SAM" id="Phobius"/>
    </source>
</evidence>
<keyword evidence="1" id="KW-0812">Transmembrane</keyword>